<accession>A0A9P9J4P0</accession>
<reference evidence="2" key="1">
    <citation type="journal article" date="2021" name="Nat. Commun.">
        <title>Genetic determinants of endophytism in the Arabidopsis root mycobiome.</title>
        <authorList>
            <person name="Mesny F."/>
            <person name="Miyauchi S."/>
            <person name="Thiergart T."/>
            <person name="Pickel B."/>
            <person name="Atanasova L."/>
            <person name="Karlsson M."/>
            <person name="Huettel B."/>
            <person name="Barry K.W."/>
            <person name="Haridas S."/>
            <person name="Chen C."/>
            <person name="Bauer D."/>
            <person name="Andreopoulos W."/>
            <person name="Pangilinan J."/>
            <person name="LaButti K."/>
            <person name="Riley R."/>
            <person name="Lipzen A."/>
            <person name="Clum A."/>
            <person name="Drula E."/>
            <person name="Henrissat B."/>
            <person name="Kohler A."/>
            <person name="Grigoriev I.V."/>
            <person name="Martin F.M."/>
            <person name="Hacquard S."/>
        </authorList>
    </citation>
    <scope>NUCLEOTIDE SEQUENCE</scope>
    <source>
        <strain evidence="2">MPI-CAGE-AT-0021</strain>
    </source>
</reference>
<dbReference type="Proteomes" id="UP000717696">
    <property type="component" value="Unassembled WGS sequence"/>
</dbReference>
<gene>
    <name evidence="2" type="ORF">B0J13DRAFT_664856</name>
</gene>
<proteinExistence type="predicted"/>
<name>A0A9P9J4P0_9HYPO</name>
<evidence type="ECO:0000256" key="1">
    <source>
        <dbReference type="SAM" id="MobiDB-lite"/>
    </source>
</evidence>
<organism evidence="2 3">
    <name type="scientific">Dactylonectria estremocensis</name>
    <dbReference type="NCBI Taxonomy" id="1079267"/>
    <lineage>
        <taxon>Eukaryota</taxon>
        <taxon>Fungi</taxon>
        <taxon>Dikarya</taxon>
        <taxon>Ascomycota</taxon>
        <taxon>Pezizomycotina</taxon>
        <taxon>Sordariomycetes</taxon>
        <taxon>Hypocreomycetidae</taxon>
        <taxon>Hypocreales</taxon>
        <taxon>Nectriaceae</taxon>
        <taxon>Dactylonectria</taxon>
    </lineage>
</organism>
<dbReference type="AlphaFoldDB" id="A0A9P9J4P0"/>
<comment type="caution">
    <text evidence="2">The sequence shown here is derived from an EMBL/GenBank/DDBJ whole genome shotgun (WGS) entry which is preliminary data.</text>
</comment>
<feature type="non-terminal residue" evidence="2">
    <location>
        <position position="177"/>
    </location>
</feature>
<dbReference type="EMBL" id="JAGMUU010000008">
    <property type="protein sequence ID" value="KAH7147001.1"/>
    <property type="molecule type" value="Genomic_DNA"/>
</dbReference>
<feature type="non-terminal residue" evidence="2">
    <location>
        <position position="1"/>
    </location>
</feature>
<protein>
    <submittedName>
        <fullName evidence="2">Uncharacterized protein</fullName>
    </submittedName>
</protein>
<feature type="region of interest" description="Disordered" evidence="1">
    <location>
        <begin position="1"/>
        <end position="39"/>
    </location>
</feature>
<sequence>DSDSDDGVMMKGARPRKRAPLIRKKPKKGKNSLPSNGKTITVLPSTMLKHQEDMLEAPETATKHNTDTFHSPIVPLSSSQEALHPSKILTRFFGEDEAEDMMDADVNAGWYDSESFEDLNLHYRTSADSSTAEPASMRRTPWGIFMPYEKEHPSSSDGIFSRVINTINTVRDIAYVL</sequence>
<evidence type="ECO:0000313" key="2">
    <source>
        <dbReference type="EMBL" id="KAH7147001.1"/>
    </source>
</evidence>
<evidence type="ECO:0000313" key="3">
    <source>
        <dbReference type="Proteomes" id="UP000717696"/>
    </source>
</evidence>
<keyword evidence="3" id="KW-1185">Reference proteome</keyword>
<dbReference type="OrthoDB" id="5563539at2759"/>
<feature type="compositionally biased region" description="Basic residues" evidence="1">
    <location>
        <begin position="13"/>
        <end position="30"/>
    </location>
</feature>